<reference evidence="3" key="1">
    <citation type="journal article" date="2019" name="Int. J. Syst. Evol. Microbiol.">
        <title>The Global Catalogue of Microorganisms (GCM) 10K type strain sequencing project: providing services to taxonomists for standard genome sequencing and annotation.</title>
        <authorList>
            <consortium name="The Broad Institute Genomics Platform"/>
            <consortium name="The Broad Institute Genome Sequencing Center for Infectious Disease"/>
            <person name="Wu L."/>
            <person name="Ma J."/>
        </authorList>
    </citation>
    <scope>NUCLEOTIDE SEQUENCE [LARGE SCALE GENOMIC DNA]</scope>
    <source>
        <strain evidence="3">CCUG 50353</strain>
    </source>
</reference>
<gene>
    <name evidence="2" type="ORF">ACFO0S_02650</name>
</gene>
<name>A0ABV8UT45_9BACL</name>
<comment type="caution">
    <text evidence="2">The sequence shown here is derived from an EMBL/GenBank/DDBJ whole genome shotgun (WGS) entry which is preliminary data.</text>
</comment>
<dbReference type="EMBL" id="JBHSEF010000009">
    <property type="protein sequence ID" value="MFC4353967.1"/>
    <property type="molecule type" value="Genomic_DNA"/>
</dbReference>
<proteinExistence type="predicted"/>
<sequence length="172" mass="20059">MKWDKEIEIEAPIDTVWALFDESHPQRIMPKVDTNEWIVKNEPLTGSSYKQTYREGKRTESYLVTISEFTDEPDHKKKTIQFVLANLFDTNLTFEMKKISEGWTHFRYIGSNEGMNFIGKTMLKIGKKQENGGPVVEEFVQRIKREAEKDARGGEHHEISTSTDESTREIRT</sequence>
<dbReference type="SUPFAM" id="SSF55961">
    <property type="entry name" value="Bet v1-like"/>
    <property type="match status" value="1"/>
</dbReference>
<dbReference type="RefSeq" id="WP_378139884.1">
    <property type="nucleotide sequence ID" value="NZ_JBHSEF010000009.1"/>
</dbReference>
<keyword evidence="3" id="KW-1185">Reference proteome</keyword>
<evidence type="ECO:0000313" key="3">
    <source>
        <dbReference type="Proteomes" id="UP001595733"/>
    </source>
</evidence>
<dbReference type="CDD" id="cd07812">
    <property type="entry name" value="SRPBCC"/>
    <property type="match status" value="1"/>
</dbReference>
<dbReference type="Gene3D" id="3.30.530.20">
    <property type="match status" value="1"/>
</dbReference>
<dbReference type="InterPro" id="IPR023393">
    <property type="entry name" value="START-like_dom_sf"/>
</dbReference>
<dbReference type="Proteomes" id="UP001595733">
    <property type="component" value="Unassembled WGS sequence"/>
</dbReference>
<feature type="region of interest" description="Disordered" evidence="1">
    <location>
        <begin position="146"/>
        <end position="172"/>
    </location>
</feature>
<accession>A0ABV8UT45</accession>
<protein>
    <submittedName>
        <fullName evidence="2">SRPBCC family protein</fullName>
    </submittedName>
</protein>
<evidence type="ECO:0000256" key="1">
    <source>
        <dbReference type="SAM" id="MobiDB-lite"/>
    </source>
</evidence>
<organism evidence="2 3">
    <name type="scientific">Chryseomicrobium palamuruense</name>
    <dbReference type="NCBI Taxonomy" id="682973"/>
    <lineage>
        <taxon>Bacteria</taxon>
        <taxon>Bacillati</taxon>
        <taxon>Bacillota</taxon>
        <taxon>Bacilli</taxon>
        <taxon>Bacillales</taxon>
        <taxon>Caryophanaceae</taxon>
        <taxon>Chryseomicrobium</taxon>
    </lineage>
</organism>
<evidence type="ECO:0000313" key="2">
    <source>
        <dbReference type="EMBL" id="MFC4353967.1"/>
    </source>
</evidence>